<dbReference type="EMBL" id="OV170228">
    <property type="protein sequence ID" value="CAH0729852.1"/>
    <property type="molecule type" value="Genomic_DNA"/>
</dbReference>
<sequence>MWSIVLCGISVSRVNKFGGRRAGMREAARRGRGAPCDWRARLCPTVVRPRVPHPSHFLSRHKGRFKYFGMLFGDISPTSRGER</sequence>
<gene>
    <name evidence="1" type="ORF">BINO364_LOCUS14903</name>
</gene>
<evidence type="ECO:0000313" key="2">
    <source>
        <dbReference type="Proteomes" id="UP000838878"/>
    </source>
</evidence>
<organism evidence="1 2">
    <name type="scientific">Brenthis ino</name>
    <name type="common">lesser marbled fritillary</name>
    <dbReference type="NCBI Taxonomy" id="405034"/>
    <lineage>
        <taxon>Eukaryota</taxon>
        <taxon>Metazoa</taxon>
        <taxon>Ecdysozoa</taxon>
        <taxon>Arthropoda</taxon>
        <taxon>Hexapoda</taxon>
        <taxon>Insecta</taxon>
        <taxon>Pterygota</taxon>
        <taxon>Neoptera</taxon>
        <taxon>Endopterygota</taxon>
        <taxon>Lepidoptera</taxon>
        <taxon>Glossata</taxon>
        <taxon>Ditrysia</taxon>
        <taxon>Papilionoidea</taxon>
        <taxon>Nymphalidae</taxon>
        <taxon>Heliconiinae</taxon>
        <taxon>Argynnini</taxon>
        <taxon>Brenthis</taxon>
    </lineage>
</organism>
<reference evidence="1" key="1">
    <citation type="submission" date="2021-12" db="EMBL/GenBank/DDBJ databases">
        <authorList>
            <person name="Martin H S."/>
        </authorList>
    </citation>
    <scope>NUCLEOTIDE SEQUENCE</scope>
</reference>
<dbReference type="OrthoDB" id="7472370at2759"/>
<feature type="non-terminal residue" evidence="1">
    <location>
        <position position="83"/>
    </location>
</feature>
<proteinExistence type="predicted"/>
<dbReference type="AlphaFoldDB" id="A0A8J9W9C1"/>
<protein>
    <submittedName>
        <fullName evidence="1">Uncharacterized protein</fullName>
    </submittedName>
</protein>
<accession>A0A8J9W9C1</accession>
<keyword evidence="2" id="KW-1185">Reference proteome</keyword>
<evidence type="ECO:0000313" key="1">
    <source>
        <dbReference type="EMBL" id="CAH0729852.1"/>
    </source>
</evidence>
<name>A0A8J9W9C1_9NEOP</name>
<dbReference type="Proteomes" id="UP000838878">
    <property type="component" value="Chromosome 8"/>
</dbReference>